<name>T1JFW4_STRMM</name>
<dbReference type="PANTHER" id="PTHR22933">
    <property type="entry name" value="FI18007P1-RELATED"/>
    <property type="match status" value="1"/>
</dbReference>
<dbReference type="EMBL" id="JH432190">
    <property type="status" value="NOT_ANNOTATED_CDS"/>
    <property type="molecule type" value="Genomic_DNA"/>
</dbReference>
<dbReference type="PROSITE" id="PS50940">
    <property type="entry name" value="CHIT_BIND_II"/>
    <property type="match status" value="1"/>
</dbReference>
<dbReference type="InterPro" id="IPR036508">
    <property type="entry name" value="Chitin-bd_dom_sf"/>
</dbReference>
<dbReference type="HOGENOM" id="CLU_137568_0_0_1"/>
<dbReference type="EnsemblMetazoa" id="SMAR012730-RA">
    <property type="protein sequence ID" value="SMAR012730-PA"/>
    <property type="gene ID" value="SMAR012730"/>
</dbReference>
<evidence type="ECO:0000313" key="4">
    <source>
        <dbReference type="Proteomes" id="UP000014500"/>
    </source>
</evidence>
<dbReference type="InterPro" id="IPR002557">
    <property type="entry name" value="Chitin-bd_dom"/>
</dbReference>
<feature type="domain" description="Chitin-binding type-2" evidence="2">
    <location>
        <begin position="54"/>
        <end position="121"/>
    </location>
</feature>
<dbReference type="Pfam" id="PF01607">
    <property type="entry name" value="CBM_14"/>
    <property type="match status" value="1"/>
</dbReference>
<dbReference type="PANTHER" id="PTHR22933:SF43">
    <property type="entry name" value="LP10131P"/>
    <property type="match status" value="1"/>
</dbReference>
<dbReference type="SUPFAM" id="SSF57625">
    <property type="entry name" value="Invertebrate chitin-binding proteins"/>
    <property type="match status" value="1"/>
</dbReference>
<organism evidence="3 4">
    <name type="scientific">Strigamia maritima</name>
    <name type="common">European centipede</name>
    <name type="synonym">Geophilus maritimus</name>
    <dbReference type="NCBI Taxonomy" id="126957"/>
    <lineage>
        <taxon>Eukaryota</taxon>
        <taxon>Metazoa</taxon>
        <taxon>Ecdysozoa</taxon>
        <taxon>Arthropoda</taxon>
        <taxon>Myriapoda</taxon>
        <taxon>Chilopoda</taxon>
        <taxon>Pleurostigmophora</taxon>
        <taxon>Geophilomorpha</taxon>
        <taxon>Linotaeniidae</taxon>
        <taxon>Strigamia</taxon>
    </lineage>
</organism>
<feature type="signal peptide" evidence="1">
    <location>
        <begin position="1"/>
        <end position="19"/>
    </location>
</feature>
<dbReference type="GO" id="GO:0008061">
    <property type="term" value="F:chitin binding"/>
    <property type="evidence" value="ECO:0007669"/>
    <property type="project" value="InterPro"/>
</dbReference>
<proteinExistence type="predicted"/>
<evidence type="ECO:0000313" key="3">
    <source>
        <dbReference type="EnsemblMetazoa" id="SMAR012730-PA"/>
    </source>
</evidence>
<keyword evidence="4" id="KW-1185">Reference proteome</keyword>
<evidence type="ECO:0000259" key="2">
    <source>
        <dbReference type="PROSITE" id="PS50940"/>
    </source>
</evidence>
<reference evidence="3" key="2">
    <citation type="submission" date="2015-02" db="UniProtKB">
        <authorList>
            <consortium name="EnsemblMetazoa"/>
        </authorList>
    </citation>
    <scope>IDENTIFICATION</scope>
</reference>
<dbReference type="STRING" id="126957.T1JFW4"/>
<dbReference type="AlphaFoldDB" id="T1JFW4"/>
<keyword evidence="1" id="KW-0732">Signal</keyword>
<dbReference type="PhylomeDB" id="T1JFW4"/>
<dbReference type="eggNOG" id="ENOG502S5QE">
    <property type="taxonomic scope" value="Eukaryota"/>
</dbReference>
<dbReference type="SMART" id="SM00494">
    <property type="entry name" value="ChtBD2"/>
    <property type="match status" value="1"/>
</dbReference>
<protein>
    <recommendedName>
        <fullName evidence="2">Chitin-binding type-2 domain-containing protein</fullName>
    </recommendedName>
</protein>
<sequence length="164" mass="18542">MSVVVLTDFAVFLIAGVMAHPNLKLQPIVKRQADIFRYSLPAGAEILVGNIQTTFVCEGRKYGYYTDVDNQCHIFHICLPVEHASGLRETYHYSFLCPNQTIFDQSQLVCDIESPENSCGRDTSEWIYLNEFFNLEDKEFFPRKGIPDGRPQGSVASAPVFIRG</sequence>
<accession>T1JFW4</accession>
<dbReference type="Proteomes" id="UP000014500">
    <property type="component" value="Unassembled WGS sequence"/>
</dbReference>
<reference evidence="4" key="1">
    <citation type="submission" date="2011-05" db="EMBL/GenBank/DDBJ databases">
        <authorList>
            <person name="Richards S.R."/>
            <person name="Qu J."/>
            <person name="Jiang H."/>
            <person name="Jhangiani S.N."/>
            <person name="Agravi P."/>
            <person name="Goodspeed R."/>
            <person name="Gross S."/>
            <person name="Mandapat C."/>
            <person name="Jackson L."/>
            <person name="Mathew T."/>
            <person name="Pu L."/>
            <person name="Thornton R."/>
            <person name="Saada N."/>
            <person name="Wilczek-Boney K.B."/>
            <person name="Lee S."/>
            <person name="Kovar C."/>
            <person name="Wu Y."/>
            <person name="Scherer S.E."/>
            <person name="Worley K.C."/>
            <person name="Muzny D.M."/>
            <person name="Gibbs R."/>
        </authorList>
    </citation>
    <scope>NUCLEOTIDE SEQUENCE</scope>
    <source>
        <strain evidence="4">Brora</strain>
    </source>
</reference>
<evidence type="ECO:0000256" key="1">
    <source>
        <dbReference type="SAM" id="SignalP"/>
    </source>
</evidence>
<dbReference type="InterPro" id="IPR052976">
    <property type="entry name" value="Scoloptoxin-like"/>
</dbReference>
<feature type="chain" id="PRO_5004580277" description="Chitin-binding type-2 domain-containing protein" evidence="1">
    <location>
        <begin position="20"/>
        <end position="164"/>
    </location>
</feature>
<dbReference type="GO" id="GO:0005576">
    <property type="term" value="C:extracellular region"/>
    <property type="evidence" value="ECO:0007669"/>
    <property type="project" value="InterPro"/>
</dbReference>